<feature type="compositionally biased region" description="Polar residues" evidence="8">
    <location>
        <begin position="313"/>
        <end position="326"/>
    </location>
</feature>
<organism evidence="12 13">
    <name type="scientific">Gordonia insulae</name>
    <dbReference type="NCBI Taxonomy" id="2420509"/>
    <lineage>
        <taxon>Bacteria</taxon>
        <taxon>Bacillati</taxon>
        <taxon>Actinomycetota</taxon>
        <taxon>Actinomycetes</taxon>
        <taxon>Mycobacteriales</taxon>
        <taxon>Gordoniaceae</taxon>
        <taxon>Gordonia</taxon>
    </lineage>
</organism>
<dbReference type="GO" id="GO:0005524">
    <property type="term" value="F:ATP binding"/>
    <property type="evidence" value="ECO:0007669"/>
    <property type="project" value="UniProtKB-UniRule"/>
</dbReference>
<dbReference type="EMBL" id="CP033972">
    <property type="protein sequence ID" value="AZG43607.1"/>
    <property type="molecule type" value="Genomic_DNA"/>
</dbReference>
<feature type="transmembrane region" description="Helical" evidence="9">
    <location>
        <begin position="372"/>
        <end position="393"/>
    </location>
</feature>
<feature type="compositionally biased region" description="Pro residues" evidence="8">
    <location>
        <begin position="331"/>
        <end position="365"/>
    </location>
</feature>
<reference evidence="12 13" key="1">
    <citation type="submission" date="2018-11" db="EMBL/GenBank/DDBJ databases">
        <title>Gordonia insulae sp. nov., isolated from an island soil.</title>
        <authorList>
            <person name="Kim Y.S."/>
            <person name="Kim S.B."/>
        </authorList>
    </citation>
    <scope>NUCLEOTIDE SEQUENCE [LARGE SCALE GENOMIC DNA]</scope>
    <source>
        <strain evidence="12 13">MMS17-SY073</strain>
    </source>
</reference>
<dbReference type="PROSITE" id="PS00107">
    <property type="entry name" value="PROTEIN_KINASE_ATP"/>
    <property type="match status" value="1"/>
</dbReference>
<evidence type="ECO:0000256" key="2">
    <source>
        <dbReference type="ARBA" id="ARBA00022527"/>
    </source>
</evidence>
<keyword evidence="3 12" id="KW-0808">Transferase</keyword>
<name>A0A3G8JEU0_9ACTN</name>
<keyword evidence="13" id="KW-1185">Reference proteome</keyword>
<dbReference type="Gene3D" id="2.40.100.10">
    <property type="entry name" value="Cyclophilin-like"/>
    <property type="match status" value="1"/>
</dbReference>
<dbReference type="Gene3D" id="1.10.510.10">
    <property type="entry name" value="Transferase(Phosphotransferase) domain 1"/>
    <property type="match status" value="1"/>
</dbReference>
<dbReference type="Gene3D" id="3.30.200.20">
    <property type="entry name" value="Phosphorylase Kinase, domain 1"/>
    <property type="match status" value="1"/>
</dbReference>
<evidence type="ECO:0000256" key="5">
    <source>
        <dbReference type="ARBA" id="ARBA00022777"/>
    </source>
</evidence>
<evidence type="ECO:0000256" key="8">
    <source>
        <dbReference type="SAM" id="MobiDB-lite"/>
    </source>
</evidence>
<dbReference type="SUPFAM" id="SSF56112">
    <property type="entry name" value="Protein kinase-like (PK-like)"/>
    <property type="match status" value="1"/>
</dbReference>
<dbReference type="PROSITE" id="PS50011">
    <property type="entry name" value="PROTEIN_KINASE_DOM"/>
    <property type="match status" value="1"/>
</dbReference>
<dbReference type="RefSeq" id="WP_124706621.1">
    <property type="nucleotide sequence ID" value="NZ_CP033972.1"/>
</dbReference>
<dbReference type="SMART" id="SM00220">
    <property type="entry name" value="S_TKc"/>
    <property type="match status" value="1"/>
</dbReference>
<dbReference type="InterPro" id="IPR002130">
    <property type="entry name" value="Cyclophilin-type_PPIase_dom"/>
</dbReference>
<dbReference type="Pfam" id="PF00160">
    <property type="entry name" value="Pro_isomerase"/>
    <property type="match status" value="1"/>
</dbReference>
<dbReference type="InterPro" id="IPR011009">
    <property type="entry name" value="Kinase-like_dom_sf"/>
</dbReference>
<evidence type="ECO:0000256" key="9">
    <source>
        <dbReference type="SAM" id="Phobius"/>
    </source>
</evidence>
<feature type="compositionally biased region" description="Pro residues" evidence="8">
    <location>
        <begin position="278"/>
        <end position="288"/>
    </location>
</feature>
<dbReference type="Proteomes" id="UP000271469">
    <property type="component" value="Chromosome"/>
</dbReference>
<dbReference type="GO" id="GO:0003755">
    <property type="term" value="F:peptidyl-prolyl cis-trans isomerase activity"/>
    <property type="evidence" value="ECO:0007669"/>
    <property type="project" value="InterPro"/>
</dbReference>
<keyword evidence="2" id="KW-0723">Serine/threonine-protein kinase</keyword>
<protein>
    <recommendedName>
        <fullName evidence="1">non-specific serine/threonine protein kinase</fullName>
        <ecNumber evidence="1">2.7.11.1</ecNumber>
    </recommendedName>
</protein>
<dbReference type="KEGG" id="gom:D7316_00176"/>
<keyword evidence="9" id="KW-0472">Membrane</keyword>
<evidence type="ECO:0000256" key="6">
    <source>
        <dbReference type="ARBA" id="ARBA00022840"/>
    </source>
</evidence>
<dbReference type="GO" id="GO:0004674">
    <property type="term" value="F:protein serine/threonine kinase activity"/>
    <property type="evidence" value="ECO:0007669"/>
    <property type="project" value="UniProtKB-KW"/>
</dbReference>
<evidence type="ECO:0000313" key="13">
    <source>
        <dbReference type="Proteomes" id="UP000271469"/>
    </source>
</evidence>
<feature type="compositionally biased region" description="Low complexity" evidence="8">
    <location>
        <begin position="253"/>
        <end position="277"/>
    </location>
</feature>
<keyword evidence="5 12" id="KW-0418">Kinase</keyword>
<proteinExistence type="predicted"/>
<gene>
    <name evidence="12" type="primary">pknH</name>
    <name evidence="12" type="ORF">D7316_00176</name>
</gene>
<feature type="domain" description="PPIase cyclophilin-type" evidence="11">
    <location>
        <begin position="448"/>
        <end position="622"/>
    </location>
</feature>
<feature type="region of interest" description="Disordered" evidence="8">
    <location>
        <begin position="423"/>
        <end position="446"/>
    </location>
</feature>
<dbReference type="InterPro" id="IPR017441">
    <property type="entry name" value="Protein_kinase_ATP_BS"/>
</dbReference>
<evidence type="ECO:0000256" key="4">
    <source>
        <dbReference type="ARBA" id="ARBA00022741"/>
    </source>
</evidence>
<keyword evidence="9" id="KW-0812">Transmembrane</keyword>
<keyword evidence="4 7" id="KW-0547">Nucleotide-binding</keyword>
<dbReference type="InterPro" id="IPR000719">
    <property type="entry name" value="Prot_kinase_dom"/>
</dbReference>
<dbReference type="EC" id="2.7.11.1" evidence="1"/>
<keyword evidence="6 7" id="KW-0067">ATP-binding</keyword>
<evidence type="ECO:0000313" key="12">
    <source>
        <dbReference type="EMBL" id="AZG43607.1"/>
    </source>
</evidence>
<feature type="compositionally biased region" description="Polar residues" evidence="8">
    <location>
        <begin position="437"/>
        <end position="446"/>
    </location>
</feature>
<dbReference type="InterPro" id="IPR029000">
    <property type="entry name" value="Cyclophilin-like_dom_sf"/>
</dbReference>
<accession>A0A3G8JEU0</accession>
<sequence length="624" mass="63960">MTGQSSRTGTVLGHYRIGTLLGRGGMGEVYRAFDTVRDREVALKLLSPHLVHDEAFRERFLRESRTAARLSEPHIIPIHDFGEIDGLLYLDMRLVNGRDLRKELRDGPLAPDRAVFIVGQVASALDAAHRSGLVHRDIKPDNILVDGDDFAYLVDFGIAHGATDSHHTVAGSALGSVAYMAPERFGDGPVGPPADIYALTCVLYECLTGAQPFGTASMQALMSAHLVKPPPTLGNSFDEVIARGMAKDPALRPPTARDLARAAAAAVATAPAPHRPIAAPPGPGPSGPTGPSVSGPAHTGPAVSGPVGPHTSGPATSSGPTWHTVSAPTGGPAPMPGGFGAPPPGRPPGPPGYGAPWSPGPPPPNANRGRTWGIVAAVASVVAIVAVIGIVVLTRGSADPPGPVTSTASTPAVATVDCDYRTTPAVGPTAPQPDPRQPSTGTVDVRLDTNQGVIGLTLDRTDAPCNVGAMVSLVRGAFYDNTTCHRLIGANVLLCGSPTGRQDANPGWASPDELPTDLAVGPAGATESDGTREVVYPRGTVGMSNTVKANRSGDKTLGTGAATFFMVARDTLLPPDFTVVGTVDAAGLSVLDAIAAGGWVPDQPGGEYGRPKVQVVIARATATP</sequence>
<evidence type="ECO:0000256" key="3">
    <source>
        <dbReference type="ARBA" id="ARBA00022679"/>
    </source>
</evidence>
<dbReference type="PROSITE" id="PS00108">
    <property type="entry name" value="PROTEIN_KINASE_ST"/>
    <property type="match status" value="1"/>
</dbReference>
<dbReference type="PROSITE" id="PS50072">
    <property type="entry name" value="CSA_PPIASE_2"/>
    <property type="match status" value="1"/>
</dbReference>
<evidence type="ECO:0000256" key="1">
    <source>
        <dbReference type="ARBA" id="ARBA00012513"/>
    </source>
</evidence>
<dbReference type="InterPro" id="IPR008271">
    <property type="entry name" value="Ser/Thr_kinase_AS"/>
</dbReference>
<dbReference type="PANTHER" id="PTHR43289:SF6">
    <property type="entry name" value="SERINE_THREONINE-PROTEIN KINASE NEKL-3"/>
    <property type="match status" value="1"/>
</dbReference>
<dbReference type="PANTHER" id="PTHR43289">
    <property type="entry name" value="MITOGEN-ACTIVATED PROTEIN KINASE KINASE KINASE 20-RELATED"/>
    <property type="match status" value="1"/>
</dbReference>
<evidence type="ECO:0000256" key="7">
    <source>
        <dbReference type="PROSITE-ProRule" id="PRU10141"/>
    </source>
</evidence>
<feature type="binding site" evidence="7">
    <location>
        <position position="44"/>
    </location>
    <ligand>
        <name>ATP</name>
        <dbReference type="ChEBI" id="CHEBI:30616"/>
    </ligand>
</feature>
<evidence type="ECO:0000259" key="11">
    <source>
        <dbReference type="PROSITE" id="PS50072"/>
    </source>
</evidence>
<dbReference type="AlphaFoldDB" id="A0A3G8JEU0"/>
<keyword evidence="9" id="KW-1133">Transmembrane helix</keyword>
<dbReference type="SUPFAM" id="SSF50891">
    <property type="entry name" value="Cyclophilin-like"/>
    <property type="match status" value="1"/>
</dbReference>
<evidence type="ECO:0000259" key="10">
    <source>
        <dbReference type="PROSITE" id="PS50011"/>
    </source>
</evidence>
<dbReference type="OrthoDB" id="5169909at2"/>
<feature type="domain" description="Protein kinase" evidence="10">
    <location>
        <begin position="15"/>
        <end position="277"/>
    </location>
</feature>
<feature type="region of interest" description="Disordered" evidence="8">
    <location>
        <begin position="249"/>
        <end position="365"/>
    </location>
</feature>
<dbReference type="CDD" id="cd14014">
    <property type="entry name" value="STKc_PknB_like"/>
    <property type="match status" value="1"/>
</dbReference>
<dbReference type="Pfam" id="PF00069">
    <property type="entry name" value="Pkinase"/>
    <property type="match status" value="1"/>
</dbReference>
<dbReference type="FunFam" id="3.30.200.20:FF:000348">
    <property type="entry name" value="Serine/threonine protein kinase"/>
    <property type="match status" value="1"/>
</dbReference>